<feature type="transmembrane region" description="Helical" evidence="1">
    <location>
        <begin position="26"/>
        <end position="48"/>
    </location>
</feature>
<dbReference type="EMBL" id="BMYK01000026">
    <property type="protein sequence ID" value="GHC98605.1"/>
    <property type="molecule type" value="Genomic_DNA"/>
</dbReference>
<reference evidence="4" key="1">
    <citation type="journal article" date="2019" name="Int. J. Syst. Evol. Microbiol.">
        <title>The Global Catalogue of Microorganisms (GCM) 10K type strain sequencing project: providing services to taxonomists for standard genome sequencing and annotation.</title>
        <authorList>
            <consortium name="The Broad Institute Genomics Platform"/>
            <consortium name="The Broad Institute Genome Sequencing Center for Infectious Disease"/>
            <person name="Wu L."/>
            <person name="Ma J."/>
        </authorList>
    </citation>
    <scope>NUCLEOTIDE SEQUENCE [LARGE SCALE GENOMIC DNA]</scope>
    <source>
        <strain evidence="4">KCTC 23314</strain>
    </source>
</reference>
<name>A0ABQ3G997_9BURK</name>
<gene>
    <name evidence="3" type="ORF">GCM10007320_54570</name>
</gene>
<feature type="transmembrane region" description="Helical" evidence="1">
    <location>
        <begin position="60"/>
        <end position="81"/>
    </location>
</feature>
<evidence type="ECO:0000313" key="3">
    <source>
        <dbReference type="EMBL" id="GHC98605.1"/>
    </source>
</evidence>
<keyword evidence="1" id="KW-1133">Transmembrane helix</keyword>
<dbReference type="SUPFAM" id="SSF103473">
    <property type="entry name" value="MFS general substrate transporter"/>
    <property type="match status" value="1"/>
</dbReference>
<evidence type="ECO:0000313" key="4">
    <source>
        <dbReference type="Proteomes" id="UP000626210"/>
    </source>
</evidence>
<protein>
    <recommendedName>
        <fullName evidence="2">DUF2231 domain-containing protein</fullName>
    </recommendedName>
</protein>
<accession>A0ABQ3G997</accession>
<evidence type="ECO:0000259" key="2">
    <source>
        <dbReference type="Pfam" id="PF09990"/>
    </source>
</evidence>
<keyword evidence="1" id="KW-0812">Transmembrane</keyword>
<keyword evidence="1" id="KW-0472">Membrane</keyword>
<evidence type="ECO:0000256" key="1">
    <source>
        <dbReference type="SAM" id="Phobius"/>
    </source>
</evidence>
<dbReference type="Proteomes" id="UP000626210">
    <property type="component" value="Unassembled WGS sequence"/>
</dbReference>
<feature type="transmembrane region" description="Helical" evidence="1">
    <location>
        <begin position="93"/>
        <end position="112"/>
    </location>
</feature>
<sequence>MADNRITRDNPDRLSIDRAPIRRMHAVVAFASLPLFLGALLGDLAYASSFQVQWTNFADWLNAGGLALAVLALVWAVLAELLSRPRHPPGRRWLHATLLAATVVLGLANAFVHAKDGWAAMPAATVLSLCVLVAAAAASVAGLTHFGRKVAV</sequence>
<feature type="transmembrane region" description="Helical" evidence="1">
    <location>
        <begin position="118"/>
        <end position="143"/>
    </location>
</feature>
<proteinExistence type="predicted"/>
<comment type="caution">
    <text evidence="3">The sequence shown here is derived from an EMBL/GenBank/DDBJ whole genome shotgun (WGS) entry which is preliminary data.</text>
</comment>
<feature type="domain" description="DUF2231" evidence="2">
    <location>
        <begin position="24"/>
        <end position="139"/>
    </location>
</feature>
<dbReference type="InterPro" id="IPR019251">
    <property type="entry name" value="DUF2231_TM"/>
</dbReference>
<dbReference type="RefSeq" id="WP_229883074.1">
    <property type="nucleotide sequence ID" value="NZ_BMYK01000026.1"/>
</dbReference>
<dbReference type="InterPro" id="IPR036259">
    <property type="entry name" value="MFS_trans_sf"/>
</dbReference>
<organism evidence="3 4">
    <name type="scientific">Pseudorhodoferax aquiterrae</name>
    <dbReference type="NCBI Taxonomy" id="747304"/>
    <lineage>
        <taxon>Bacteria</taxon>
        <taxon>Pseudomonadati</taxon>
        <taxon>Pseudomonadota</taxon>
        <taxon>Betaproteobacteria</taxon>
        <taxon>Burkholderiales</taxon>
        <taxon>Comamonadaceae</taxon>
    </lineage>
</organism>
<keyword evidence="4" id="KW-1185">Reference proteome</keyword>
<dbReference type="Pfam" id="PF09990">
    <property type="entry name" value="DUF2231"/>
    <property type="match status" value="1"/>
</dbReference>